<dbReference type="InterPro" id="IPR029066">
    <property type="entry name" value="PLP-binding_barrel"/>
</dbReference>
<keyword evidence="3 5" id="KW-0413">Isomerase</keyword>
<dbReference type="InterPro" id="IPR011079">
    <property type="entry name" value="Ala_racemase_C"/>
</dbReference>
<dbReference type="SUPFAM" id="SSF51419">
    <property type="entry name" value="PLP-binding barrel"/>
    <property type="match status" value="1"/>
</dbReference>
<sequence length="358" mass="40841">MAYLQIDSQHFFSNYHQIAQFIGQENIHKIAIVLKDNAYGHGLEEIAKLAKEAKITTCFVKNAKEALKIAAMFWHITILYPQSLEDKEALQECLKKDNIYFCVASLEALEHYPKHTKIELEINSGMNRNGICPQQLNKAFEIIIQKDLELIGVFSHNGFGDDFGSEFYTQNDEFLMVKKKILELCNQYSLKKPRFHFFSSSGALRAVRYNESLPLELQDDLFRIGIAFYGYLCQDARFCGLNVKPIASLWAKKISTYFLKKGSRIGYGGASETKEDTFVSSYDVGYGDGLFRLKEGMELKTKEGFKIYPRSSMDCLSIQGDSDELCIFEDVSPWAEAFGTIPYEILVHLQPTIPKKIV</sequence>
<dbReference type="NCBIfam" id="NF000791">
    <property type="entry name" value="PRK00053.2-2"/>
    <property type="match status" value="1"/>
</dbReference>
<keyword evidence="6" id="KW-1185">Reference proteome</keyword>
<reference evidence="5" key="1">
    <citation type="submission" date="2022-06" db="EMBL/GenBank/DDBJ databases">
        <title>Helicobacter colisuis sp. nov.</title>
        <authorList>
            <person name="Papic B."/>
            <person name="Gruntar I."/>
        </authorList>
    </citation>
    <scope>NUCLEOTIDE SEQUENCE</scope>
    <source>
        <strain evidence="5">11154-15</strain>
    </source>
</reference>
<dbReference type="InterPro" id="IPR000821">
    <property type="entry name" value="Ala_racemase"/>
</dbReference>
<dbReference type="PANTHER" id="PTHR30511">
    <property type="entry name" value="ALANINE RACEMASE"/>
    <property type="match status" value="1"/>
</dbReference>
<dbReference type="PANTHER" id="PTHR30511:SF3">
    <property type="entry name" value="LYSINE RACEMASE"/>
    <property type="match status" value="1"/>
</dbReference>
<comment type="caution">
    <text evidence="5">The sequence shown here is derived from an EMBL/GenBank/DDBJ whole genome shotgun (WGS) entry which is preliminary data.</text>
</comment>
<protein>
    <submittedName>
        <fullName evidence="5">Alanine racemase</fullName>
        <ecNumber evidence="5">5.1.1.1</ecNumber>
    </submittedName>
</protein>
<gene>
    <name evidence="5" type="ORF">NCR95_07815</name>
</gene>
<dbReference type="SMART" id="SM01005">
    <property type="entry name" value="Ala_racemase_C"/>
    <property type="match status" value="1"/>
</dbReference>
<dbReference type="EC" id="5.1.1.1" evidence="5"/>
<dbReference type="RefSeq" id="WP_250604968.1">
    <property type="nucleotide sequence ID" value="NZ_JAMOKV010000001.1"/>
</dbReference>
<comment type="cofactor">
    <cofactor evidence="1">
        <name>pyridoxal 5'-phosphate</name>
        <dbReference type="ChEBI" id="CHEBI:597326"/>
    </cofactor>
</comment>
<dbReference type="Pfam" id="PF01168">
    <property type="entry name" value="Ala_racemase_N"/>
    <property type="match status" value="1"/>
</dbReference>
<dbReference type="Proteomes" id="UP001057522">
    <property type="component" value="Unassembled WGS sequence"/>
</dbReference>
<dbReference type="Gene3D" id="2.40.37.10">
    <property type="entry name" value="Lyase, Ornithine Decarboxylase, Chain A, domain 1"/>
    <property type="match status" value="1"/>
</dbReference>
<dbReference type="PRINTS" id="PR00992">
    <property type="entry name" value="ALARACEMASE"/>
</dbReference>
<dbReference type="Gene3D" id="3.20.20.10">
    <property type="entry name" value="Alanine racemase"/>
    <property type="match status" value="1"/>
</dbReference>
<feature type="domain" description="Alanine racemase C-terminal" evidence="4">
    <location>
        <begin position="246"/>
        <end position="358"/>
    </location>
</feature>
<dbReference type="SUPFAM" id="SSF50621">
    <property type="entry name" value="Alanine racemase C-terminal domain-like"/>
    <property type="match status" value="1"/>
</dbReference>
<dbReference type="Pfam" id="PF00842">
    <property type="entry name" value="Ala_racemase_C"/>
    <property type="match status" value="1"/>
</dbReference>
<evidence type="ECO:0000256" key="1">
    <source>
        <dbReference type="ARBA" id="ARBA00001933"/>
    </source>
</evidence>
<accession>A0ABT0TVV6</accession>
<evidence type="ECO:0000313" key="5">
    <source>
        <dbReference type="EMBL" id="MCL9820066.1"/>
    </source>
</evidence>
<proteinExistence type="predicted"/>
<evidence type="ECO:0000313" key="6">
    <source>
        <dbReference type="Proteomes" id="UP001057522"/>
    </source>
</evidence>
<dbReference type="InterPro" id="IPR001608">
    <property type="entry name" value="Ala_racemase_N"/>
</dbReference>
<evidence type="ECO:0000256" key="2">
    <source>
        <dbReference type="ARBA" id="ARBA00022898"/>
    </source>
</evidence>
<dbReference type="InterPro" id="IPR009006">
    <property type="entry name" value="Ala_racemase/Decarboxylase_C"/>
</dbReference>
<keyword evidence="2" id="KW-0663">Pyridoxal phosphate</keyword>
<dbReference type="GO" id="GO:0008784">
    <property type="term" value="F:alanine racemase activity"/>
    <property type="evidence" value="ECO:0007669"/>
    <property type="project" value="UniProtKB-EC"/>
</dbReference>
<evidence type="ECO:0000259" key="4">
    <source>
        <dbReference type="SMART" id="SM01005"/>
    </source>
</evidence>
<dbReference type="EMBL" id="JAMOKX010000007">
    <property type="protein sequence ID" value="MCL9820066.1"/>
    <property type="molecule type" value="Genomic_DNA"/>
</dbReference>
<evidence type="ECO:0000256" key="3">
    <source>
        <dbReference type="ARBA" id="ARBA00023235"/>
    </source>
</evidence>
<organism evidence="5 6">
    <name type="scientific">Helicobacter colisuis</name>
    <dbReference type="NCBI Taxonomy" id="2949739"/>
    <lineage>
        <taxon>Bacteria</taxon>
        <taxon>Pseudomonadati</taxon>
        <taxon>Campylobacterota</taxon>
        <taxon>Epsilonproteobacteria</taxon>
        <taxon>Campylobacterales</taxon>
        <taxon>Helicobacteraceae</taxon>
        <taxon>Helicobacter</taxon>
    </lineage>
</organism>
<name>A0ABT0TVV6_9HELI</name>